<dbReference type="Pfam" id="PF14693">
    <property type="entry name" value="Ribosomal_TL5_C"/>
    <property type="match status" value="1"/>
</dbReference>
<comment type="function">
    <text evidence="5">This is one of the proteins that binds to the 5S RNA in the ribosome where it forms part of the central protuberance.</text>
</comment>
<gene>
    <name evidence="5" type="primary">rplY</name>
    <name evidence="5" type="synonym">ctc</name>
    <name evidence="8" type="ORF">CFX0092_A0605</name>
</gene>
<dbReference type="OrthoDB" id="9790002at2"/>
<feature type="domain" description="Large ribosomal subunit protein bL25 beta" evidence="7">
    <location>
        <begin position="99"/>
        <end position="179"/>
    </location>
</feature>
<dbReference type="GO" id="GO:0022625">
    <property type="term" value="C:cytosolic large ribosomal subunit"/>
    <property type="evidence" value="ECO:0007669"/>
    <property type="project" value="TreeGrafter"/>
</dbReference>
<dbReference type="HAMAP" id="MF_01334">
    <property type="entry name" value="Ribosomal_bL25_CTC"/>
    <property type="match status" value="1"/>
</dbReference>
<accession>A0A161KA80</accession>
<dbReference type="PANTHER" id="PTHR33284:SF1">
    <property type="entry name" value="RIBOSOMAL PROTEIN L25_GLN-TRNA SYNTHETASE, ANTI-CODON-BINDING DOMAIN-CONTAINING PROTEIN"/>
    <property type="match status" value="1"/>
</dbReference>
<dbReference type="InterPro" id="IPR020930">
    <property type="entry name" value="Ribosomal_uL5_bac-type"/>
</dbReference>
<reference evidence="8" key="1">
    <citation type="submission" date="2016-01" db="EMBL/GenBank/DDBJ databases">
        <authorList>
            <person name="Mcilroy J.S."/>
            <person name="Karst M S."/>
            <person name="Albertsen M."/>
        </authorList>
    </citation>
    <scope>NUCLEOTIDE SEQUENCE</scope>
    <source>
        <strain evidence="8">Cfx-K</strain>
    </source>
</reference>
<evidence type="ECO:0000256" key="2">
    <source>
        <dbReference type="ARBA" id="ARBA00022884"/>
    </source>
</evidence>
<dbReference type="Gene3D" id="2.40.240.10">
    <property type="entry name" value="Ribosomal Protein L25, Chain P"/>
    <property type="match status" value="1"/>
</dbReference>
<keyword evidence="1 5" id="KW-0699">rRNA-binding</keyword>
<evidence type="ECO:0000256" key="4">
    <source>
        <dbReference type="ARBA" id="ARBA00023274"/>
    </source>
</evidence>
<comment type="similarity">
    <text evidence="5">Belongs to the bacterial ribosomal protein bL25 family. CTC subfamily.</text>
</comment>
<evidence type="ECO:0000259" key="7">
    <source>
        <dbReference type="Pfam" id="PF14693"/>
    </source>
</evidence>
<keyword evidence="3 5" id="KW-0689">Ribosomal protein</keyword>
<dbReference type="AlphaFoldDB" id="A0A161KA80"/>
<evidence type="ECO:0000256" key="5">
    <source>
        <dbReference type="HAMAP-Rule" id="MF_01334"/>
    </source>
</evidence>
<keyword evidence="4 5" id="KW-0687">Ribonucleoprotein</keyword>
<dbReference type="Proteomes" id="UP000215027">
    <property type="component" value="Chromosome I"/>
</dbReference>
<dbReference type="KEGG" id="pbf:CFX0092_A0605"/>
<dbReference type="InterPro" id="IPR020056">
    <property type="entry name" value="Rbsml_bL25/Gln-tRNA_synth_N"/>
</dbReference>
<feature type="domain" description="Large ribosomal subunit protein bL25 L25" evidence="6">
    <location>
        <begin position="7"/>
        <end position="91"/>
    </location>
</feature>
<dbReference type="GO" id="GO:0008097">
    <property type="term" value="F:5S rRNA binding"/>
    <property type="evidence" value="ECO:0007669"/>
    <property type="project" value="InterPro"/>
</dbReference>
<dbReference type="GO" id="GO:0006412">
    <property type="term" value="P:translation"/>
    <property type="evidence" value="ECO:0007669"/>
    <property type="project" value="UniProtKB-UniRule"/>
</dbReference>
<evidence type="ECO:0000313" key="9">
    <source>
        <dbReference type="Proteomes" id="UP000215027"/>
    </source>
</evidence>
<dbReference type="InterPro" id="IPR001021">
    <property type="entry name" value="Ribosomal_bL25_long"/>
</dbReference>
<dbReference type="GO" id="GO:0003735">
    <property type="term" value="F:structural constituent of ribosome"/>
    <property type="evidence" value="ECO:0007669"/>
    <property type="project" value="InterPro"/>
</dbReference>
<keyword evidence="2 5" id="KW-0694">RNA-binding</keyword>
<dbReference type="InterPro" id="IPR020057">
    <property type="entry name" value="Ribosomal_bL25_b-dom"/>
</dbReference>
<dbReference type="CDD" id="cd00495">
    <property type="entry name" value="Ribosomal_L25_TL5_CTC"/>
    <property type="match status" value="1"/>
</dbReference>
<dbReference type="InterPro" id="IPR037121">
    <property type="entry name" value="Ribosomal_bL25_C"/>
</dbReference>
<dbReference type="EMBL" id="LN890655">
    <property type="protein sequence ID" value="CUS02483.2"/>
    <property type="molecule type" value="Genomic_DNA"/>
</dbReference>
<comment type="subunit">
    <text evidence="5">Part of the 50S ribosomal subunit; part of the 5S rRNA/L5/L18/L25 subcomplex. Contacts the 5S rRNA. Binds to the 5S rRNA independently of L5 and L18.</text>
</comment>
<dbReference type="Pfam" id="PF01386">
    <property type="entry name" value="Ribosomal_L25p"/>
    <property type="match status" value="1"/>
</dbReference>
<sequence>MSDRIVIEAEAREITGKQVAQLRREGWIPGVIYGRQTTQSVQMEQKALRRALRAVGTTHLTDVTVNGRTHTVLVREIQQHATRGDIVHVDFLEVDMKVKLRTEAELVSVGQAVPEAEGLGVATLMLREVEIECLPDNLVSEIDVDLSTIRTPDDVIHVKDLVLPRGVEILTDPDQVVARFEYAASEEEEMAGEEGAGADAVEVITKGKKDEEEF</sequence>
<dbReference type="InterPro" id="IPR011035">
    <property type="entry name" value="Ribosomal_bL25/Gln-tRNA_synth"/>
</dbReference>
<dbReference type="SUPFAM" id="SSF50715">
    <property type="entry name" value="Ribosomal protein L25-like"/>
    <property type="match status" value="1"/>
</dbReference>
<evidence type="ECO:0000256" key="1">
    <source>
        <dbReference type="ARBA" id="ARBA00022730"/>
    </source>
</evidence>
<keyword evidence="9" id="KW-1185">Reference proteome</keyword>
<dbReference type="InterPro" id="IPR029751">
    <property type="entry name" value="Ribosomal_L25_dom"/>
</dbReference>
<dbReference type="NCBIfam" id="TIGR00731">
    <property type="entry name" value="bL25_bact_ctc"/>
    <property type="match status" value="1"/>
</dbReference>
<evidence type="ECO:0000313" key="8">
    <source>
        <dbReference type="EMBL" id="CUS02483.2"/>
    </source>
</evidence>
<dbReference type="Gene3D" id="2.170.120.20">
    <property type="entry name" value="Ribosomal protein L25, beta domain"/>
    <property type="match status" value="1"/>
</dbReference>
<organism evidence="8 9">
    <name type="scientific">Candidatus Promineifilum breve</name>
    <dbReference type="NCBI Taxonomy" id="1806508"/>
    <lineage>
        <taxon>Bacteria</taxon>
        <taxon>Bacillati</taxon>
        <taxon>Chloroflexota</taxon>
        <taxon>Ardenticatenia</taxon>
        <taxon>Candidatus Promineifilales</taxon>
        <taxon>Candidatus Promineifilaceae</taxon>
        <taxon>Candidatus Promineifilum</taxon>
    </lineage>
</organism>
<evidence type="ECO:0000256" key="3">
    <source>
        <dbReference type="ARBA" id="ARBA00022980"/>
    </source>
</evidence>
<name>A0A161KA80_9CHLR</name>
<protein>
    <recommendedName>
        <fullName evidence="5">Large ribosomal subunit protein bL25</fullName>
    </recommendedName>
    <alternativeName>
        <fullName evidence="5">General stress protein CTC</fullName>
    </alternativeName>
</protein>
<dbReference type="RefSeq" id="WP_095042089.1">
    <property type="nucleotide sequence ID" value="NZ_LN890655.1"/>
</dbReference>
<dbReference type="PANTHER" id="PTHR33284">
    <property type="entry name" value="RIBOSOMAL PROTEIN L25/GLN-TRNA SYNTHETASE, ANTI-CODON-BINDING DOMAIN-CONTAINING PROTEIN"/>
    <property type="match status" value="1"/>
</dbReference>
<proteinExistence type="inferred from homology"/>
<evidence type="ECO:0000259" key="6">
    <source>
        <dbReference type="Pfam" id="PF01386"/>
    </source>
</evidence>